<evidence type="ECO:0000313" key="2">
    <source>
        <dbReference type="EMBL" id="MCA9729800.1"/>
    </source>
</evidence>
<dbReference type="EMBL" id="JAGQHR010000847">
    <property type="protein sequence ID" value="MCA9729800.1"/>
    <property type="molecule type" value="Genomic_DNA"/>
</dbReference>
<dbReference type="InterPro" id="IPR002575">
    <property type="entry name" value="Aminoglycoside_PTrfase"/>
</dbReference>
<reference evidence="2" key="1">
    <citation type="submission" date="2020-04" db="EMBL/GenBank/DDBJ databases">
        <authorList>
            <person name="Zhang T."/>
        </authorList>
    </citation>
    <scope>NUCLEOTIDE SEQUENCE</scope>
    <source>
        <strain evidence="2">HKST-UBA01</strain>
    </source>
</reference>
<dbReference type="AlphaFoldDB" id="A0A956M4C6"/>
<reference evidence="2" key="2">
    <citation type="journal article" date="2021" name="Microbiome">
        <title>Successional dynamics and alternative stable states in a saline activated sludge microbial community over 9 years.</title>
        <authorList>
            <person name="Wang Y."/>
            <person name="Ye J."/>
            <person name="Ju F."/>
            <person name="Liu L."/>
            <person name="Boyd J.A."/>
            <person name="Deng Y."/>
            <person name="Parks D.H."/>
            <person name="Jiang X."/>
            <person name="Yin X."/>
            <person name="Woodcroft B.J."/>
            <person name="Tyson G.W."/>
            <person name="Hugenholtz P."/>
            <person name="Polz M.F."/>
            <person name="Zhang T."/>
        </authorList>
    </citation>
    <scope>NUCLEOTIDE SEQUENCE</scope>
    <source>
        <strain evidence="2">HKST-UBA01</strain>
    </source>
</reference>
<accession>A0A956M4C6</accession>
<evidence type="ECO:0000313" key="3">
    <source>
        <dbReference type="Proteomes" id="UP000697710"/>
    </source>
</evidence>
<proteinExistence type="predicted"/>
<comment type="caution">
    <text evidence="2">The sequence shown here is derived from an EMBL/GenBank/DDBJ whole genome shotgun (WGS) entry which is preliminary data.</text>
</comment>
<evidence type="ECO:0000259" key="1">
    <source>
        <dbReference type="Pfam" id="PF01636"/>
    </source>
</evidence>
<dbReference type="Pfam" id="PF01636">
    <property type="entry name" value="APH"/>
    <property type="match status" value="1"/>
</dbReference>
<dbReference type="SUPFAM" id="SSF56112">
    <property type="entry name" value="Protein kinase-like (PK-like)"/>
    <property type="match status" value="1"/>
</dbReference>
<protein>
    <submittedName>
        <fullName evidence="2">Phosphotransferase</fullName>
    </submittedName>
</protein>
<organism evidence="2 3">
    <name type="scientific">Eiseniibacteriota bacterium</name>
    <dbReference type="NCBI Taxonomy" id="2212470"/>
    <lineage>
        <taxon>Bacteria</taxon>
        <taxon>Candidatus Eiseniibacteriota</taxon>
    </lineage>
</organism>
<dbReference type="Proteomes" id="UP000697710">
    <property type="component" value="Unassembled WGS sequence"/>
</dbReference>
<feature type="domain" description="Aminoglycoside phosphotransferase" evidence="1">
    <location>
        <begin position="44"/>
        <end position="273"/>
    </location>
</feature>
<name>A0A956M4C6_UNCEI</name>
<gene>
    <name evidence="2" type="ORF">KC729_19105</name>
</gene>
<dbReference type="InterPro" id="IPR011009">
    <property type="entry name" value="Kinase-like_dom_sf"/>
</dbReference>
<dbReference type="Gene3D" id="3.90.1200.10">
    <property type="match status" value="1"/>
</dbReference>
<sequence length="379" mass="42166">MLATALGRSVRIDRIEPIVDYPEAQHCIYRAFLAPDGGLPPTIILKVPQLPGDWLHLERAALEFLREREGTADLVPRIYGCAEDASILAMEDLGVESCLVGRILGEADRDRAERALHEMQRSLARLHGATLGAAAATRFAAIRSAYPPTPPTRHKIHRIDEVLRDLPERFAEIGCAVTPGMEREIAAARAELAEPREFLAFTHGDGTPANSMWVERPPDGRIVFIDFETAGFRHALLDGTFPCIRYLHSVWARTLPRELRRALQRTYRSELARFCPAVEDDLRYRSAIAAASAGWLAGLLAFLPRVADEDVSWGRSTIRQRILAGLDHLTELAHEHDMLVLLREACLSSGAILRAQWPDCSEMEPYESLVAVPGLHIEG</sequence>